<dbReference type="SMART" id="SM00304">
    <property type="entry name" value="HAMP"/>
    <property type="match status" value="1"/>
</dbReference>
<dbReference type="GO" id="GO:0004721">
    <property type="term" value="F:phosphoprotein phosphatase activity"/>
    <property type="evidence" value="ECO:0007669"/>
    <property type="project" value="TreeGrafter"/>
</dbReference>
<dbReference type="SMART" id="SM00387">
    <property type="entry name" value="HATPase_c"/>
    <property type="match status" value="1"/>
</dbReference>
<feature type="domain" description="Histidine kinase" evidence="11">
    <location>
        <begin position="248"/>
        <end position="465"/>
    </location>
</feature>
<keyword evidence="8 10" id="KW-0472">Membrane</keyword>
<evidence type="ECO:0000256" key="6">
    <source>
        <dbReference type="ARBA" id="ARBA00022777"/>
    </source>
</evidence>
<dbReference type="PANTHER" id="PTHR45453:SF1">
    <property type="entry name" value="PHOSPHATE REGULON SENSOR PROTEIN PHOR"/>
    <property type="match status" value="1"/>
</dbReference>
<keyword evidence="9" id="KW-0175">Coiled coil</keyword>
<dbReference type="PRINTS" id="PR00344">
    <property type="entry name" value="BCTRLSENSOR"/>
</dbReference>
<dbReference type="PROSITE" id="PS50109">
    <property type="entry name" value="HIS_KIN"/>
    <property type="match status" value="1"/>
</dbReference>
<evidence type="ECO:0000313" key="13">
    <source>
        <dbReference type="EMBL" id="HIQ65062.1"/>
    </source>
</evidence>
<dbReference type="GO" id="GO:0005886">
    <property type="term" value="C:plasma membrane"/>
    <property type="evidence" value="ECO:0007669"/>
    <property type="project" value="TreeGrafter"/>
</dbReference>
<evidence type="ECO:0000256" key="5">
    <source>
        <dbReference type="ARBA" id="ARBA00022679"/>
    </source>
</evidence>
<reference evidence="13" key="1">
    <citation type="submission" date="2020-10" db="EMBL/GenBank/DDBJ databases">
        <authorList>
            <person name="Gilroy R."/>
        </authorList>
    </citation>
    <scope>NUCLEOTIDE SEQUENCE</scope>
    <source>
        <strain evidence="13">CHK165-10780</strain>
    </source>
</reference>
<keyword evidence="5" id="KW-0808">Transferase</keyword>
<dbReference type="Pfam" id="PF00512">
    <property type="entry name" value="HisKA"/>
    <property type="match status" value="1"/>
</dbReference>
<dbReference type="FunFam" id="3.30.565.10:FF:000006">
    <property type="entry name" value="Sensor histidine kinase WalK"/>
    <property type="match status" value="1"/>
</dbReference>
<evidence type="ECO:0000259" key="12">
    <source>
        <dbReference type="PROSITE" id="PS50885"/>
    </source>
</evidence>
<dbReference type="InterPro" id="IPR003660">
    <property type="entry name" value="HAMP_dom"/>
</dbReference>
<dbReference type="InterPro" id="IPR036890">
    <property type="entry name" value="HATPase_C_sf"/>
</dbReference>
<evidence type="ECO:0000256" key="10">
    <source>
        <dbReference type="SAM" id="Phobius"/>
    </source>
</evidence>
<reference evidence="13" key="2">
    <citation type="journal article" date="2021" name="PeerJ">
        <title>Extensive microbial diversity within the chicken gut microbiome revealed by metagenomics and culture.</title>
        <authorList>
            <person name="Gilroy R."/>
            <person name="Ravi A."/>
            <person name="Getino M."/>
            <person name="Pursley I."/>
            <person name="Horton D.L."/>
            <person name="Alikhan N.F."/>
            <person name="Baker D."/>
            <person name="Gharbi K."/>
            <person name="Hall N."/>
            <person name="Watson M."/>
            <person name="Adriaenssens E.M."/>
            <person name="Foster-Nyarko E."/>
            <person name="Jarju S."/>
            <person name="Secka A."/>
            <person name="Antonio M."/>
            <person name="Oren A."/>
            <person name="Chaudhuri R.R."/>
            <person name="La Ragione R."/>
            <person name="Hildebrand F."/>
            <person name="Pallen M.J."/>
        </authorList>
    </citation>
    <scope>NUCLEOTIDE SEQUENCE</scope>
    <source>
        <strain evidence="13">CHK165-10780</strain>
    </source>
</reference>
<comment type="subcellular location">
    <subcellularLocation>
        <location evidence="2">Membrane</location>
    </subcellularLocation>
</comment>
<keyword evidence="6" id="KW-0418">Kinase</keyword>
<evidence type="ECO:0000256" key="1">
    <source>
        <dbReference type="ARBA" id="ARBA00000085"/>
    </source>
</evidence>
<feature type="transmembrane region" description="Helical" evidence="10">
    <location>
        <begin position="167"/>
        <end position="185"/>
    </location>
</feature>
<dbReference type="AlphaFoldDB" id="A0A9D1CKS0"/>
<protein>
    <recommendedName>
        <fullName evidence="3">histidine kinase</fullName>
        <ecNumber evidence="3">2.7.13.3</ecNumber>
    </recommendedName>
</protein>
<evidence type="ECO:0000256" key="3">
    <source>
        <dbReference type="ARBA" id="ARBA00012438"/>
    </source>
</evidence>
<dbReference type="InterPro" id="IPR004358">
    <property type="entry name" value="Sig_transdc_His_kin-like_C"/>
</dbReference>
<dbReference type="CDD" id="cd00082">
    <property type="entry name" value="HisKA"/>
    <property type="match status" value="1"/>
</dbReference>
<comment type="catalytic activity">
    <reaction evidence="1">
        <text>ATP + protein L-histidine = ADP + protein N-phospho-L-histidine.</text>
        <dbReference type="EC" id="2.7.13.3"/>
    </reaction>
</comment>
<keyword evidence="10" id="KW-0812">Transmembrane</keyword>
<dbReference type="GO" id="GO:0000155">
    <property type="term" value="F:phosphorelay sensor kinase activity"/>
    <property type="evidence" value="ECO:0007669"/>
    <property type="project" value="InterPro"/>
</dbReference>
<dbReference type="GO" id="GO:0016036">
    <property type="term" value="P:cellular response to phosphate starvation"/>
    <property type="evidence" value="ECO:0007669"/>
    <property type="project" value="TreeGrafter"/>
</dbReference>
<feature type="coiled-coil region" evidence="9">
    <location>
        <begin position="214"/>
        <end position="248"/>
    </location>
</feature>
<dbReference type="Gene3D" id="6.10.340.10">
    <property type="match status" value="1"/>
</dbReference>
<dbReference type="InterPro" id="IPR003661">
    <property type="entry name" value="HisK_dim/P_dom"/>
</dbReference>
<dbReference type="InterPro" id="IPR050351">
    <property type="entry name" value="BphY/WalK/GraS-like"/>
</dbReference>
<comment type="caution">
    <text evidence="13">The sequence shown here is derived from an EMBL/GenBank/DDBJ whole genome shotgun (WGS) entry which is preliminary data.</text>
</comment>
<evidence type="ECO:0000256" key="4">
    <source>
        <dbReference type="ARBA" id="ARBA00022553"/>
    </source>
</evidence>
<dbReference type="SMART" id="SM00388">
    <property type="entry name" value="HisKA"/>
    <property type="match status" value="1"/>
</dbReference>
<feature type="transmembrane region" description="Helical" evidence="10">
    <location>
        <begin position="14"/>
        <end position="37"/>
    </location>
</feature>
<dbReference type="InterPro" id="IPR003594">
    <property type="entry name" value="HATPase_dom"/>
</dbReference>
<dbReference type="SUPFAM" id="SSF55874">
    <property type="entry name" value="ATPase domain of HSP90 chaperone/DNA topoisomerase II/histidine kinase"/>
    <property type="match status" value="1"/>
</dbReference>
<dbReference type="PANTHER" id="PTHR45453">
    <property type="entry name" value="PHOSPHATE REGULON SENSOR PROTEIN PHOR"/>
    <property type="match status" value="1"/>
</dbReference>
<feature type="domain" description="HAMP" evidence="12">
    <location>
        <begin position="187"/>
        <end position="240"/>
    </location>
</feature>
<organism evidence="13 14">
    <name type="scientific">Candidatus Faecenecus gallistercoris</name>
    <dbReference type="NCBI Taxonomy" id="2840793"/>
    <lineage>
        <taxon>Bacteria</taxon>
        <taxon>Bacillati</taxon>
        <taxon>Bacillota</taxon>
        <taxon>Bacillota incertae sedis</taxon>
        <taxon>Candidatus Faecenecus</taxon>
    </lineage>
</organism>
<name>A0A9D1CKS0_9FIRM</name>
<accession>A0A9D1CKS0</accession>
<dbReference type="CDD" id="cd06225">
    <property type="entry name" value="HAMP"/>
    <property type="match status" value="1"/>
</dbReference>
<dbReference type="SUPFAM" id="SSF158472">
    <property type="entry name" value="HAMP domain-like"/>
    <property type="match status" value="1"/>
</dbReference>
<dbReference type="InterPro" id="IPR005467">
    <property type="entry name" value="His_kinase_dom"/>
</dbReference>
<dbReference type="InterPro" id="IPR036097">
    <property type="entry name" value="HisK_dim/P_sf"/>
</dbReference>
<dbReference type="Gene3D" id="1.10.287.130">
    <property type="match status" value="1"/>
</dbReference>
<dbReference type="EMBL" id="DVFU01000095">
    <property type="protein sequence ID" value="HIQ65062.1"/>
    <property type="molecule type" value="Genomic_DNA"/>
</dbReference>
<dbReference type="SUPFAM" id="SSF47384">
    <property type="entry name" value="Homodimeric domain of signal transducing histidine kinase"/>
    <property type="match status" value="1"/>
</dbReference>
<dbReference type="FunFam" id="1.10.287.130:FF:000001">
    <property type="entry name" value="Two-component sensor histidine kinase"/>
    <property type="match status" value="1"/>
</dbReference>
<dbReference type="Pfam" id="PF00672">
    <property type="entry name" value="HAMP"/>
    <property type="match status" value="1"/>
</dbReference>
<evidence type="ECO:0000259" key="11">
    <source>
        <dbReference type="PROSITE" id="PS50109"/>
    </source>
</evidence>
<evidence type="ECO:0000256" key="9">
    <source>
        <dbReference type="SAM" id="Coils"/>
    </source>
</evidence>
<dbReference type="Proteomes" id="UP000886725">
    <property type="component" value="Unassembled WGS sequence"/>
</dbReference>
<sequence length="471" mass="54550">MKFQKKSTSINHKIWRYLIVFSVIILALLWLFQVFFINQYYEWFKTSEIKSAAKEIIKNYNPDEFSSLLDSISYNNNMCIELRTSLGGTYTTDINNRACVNVGTSAFNYKSDFISSNKNHKTYKVVNQKYGNETLIYALKLDDTTYAFISASLVPISSTTDILQNQLTIVTILVLLLAWVTAYFMSKKISKPIEQLTKSAKELSNGNYQVTFETNENITEIDELKQTLNQAKDELAKTDELRRDLMANVSHDLKTPLTMIKAYAEMVRDITYKDKEKREENLNVIIDETDRLNLLVSDILTLSSVESNVGNLKMEEFDLTELINTIIKRFQILEITENYHFIWKQKKPILVHADKQKIEQVIYNLMTNAINYTGDDNKIYIDVEEQENGIKVSVRDTGKGIKESDLKHIWDKYYKSEKKHKRNMVGTGLGLSIVKNILKAHHFEYGVSSIQNKGTTFYFIITNQTKKESEK</sequence>
<keyword evidence="7" id="KW-0902">Two-component regulatory system</keyword>
<evidence type="ECO:0000313" key="14">
    <source>
        <dbReference type="Proteomes" id="UP000886725"/>
    </source>
</evidence>
<evidence type="ECO:0000256" key="2">
    <source>
        <dbReference type="ARBA" id="ARBA00004370"/>
    </source>
</evidence>
<dbReference type="EC" id="2.7.13.3" evidence="3"/>
<dbReference type="Gene3D" id="3.30.565.10">
    <property type="entry name" value="Histidine kinase-like ATPase, C-terminal domain"/>
    <property type="match status" value="1"/>
</dbReference>
<evidence type="ECO:0000256" key="8">
    <source>
        <dbReference type="ARBA" id="ARBA00023136"/>
    </source>
</evidence>
<dbReference type="PROSITE" id="PS50885">
    <property type="entry name" value="HAMP"/>
    <property type="match status" value="1"/>
</dbReference>
<dbReference type="Pfam" id="PF02518">
    <property type="entry name" value="HATPase_c"/>
    <property type="match status" value="1"/>
</dbReference>
<keyword evidence="4" id="KW-0597">Phosphoprotein</keyword>
<proteinExistence type="predicted"/>
<evidence type="ECO:0000256" key="7">
    <source>
        <dbReference type="ARBA" id="ARBA00023012"/>
    </source>
</evidence>
<gene>
    <name evidence="13" type="ORF">IAC85_04910</name>
</gene>
<keyword evidence="10" id="KW-1133">Transmembrane helix</keyword>